<keyword evidence="5" id="KW-1133">Transmembrane helix</keyword>
<organism evidence="8 9">
    <name type="scientific">Azospirillum brasilense</name>
    <dbReference type="NCBI Taxonomy" id="192"/>
    <lineage>
        <taxon>Bacteria</taxon>
        <taxon>Pseudomonadati</taxon>
        <taxon>Pseudomonadota</taxon>
        <taxon>Alphaproteobacteria</taxon>
        <taxon>Rhodospirillales</taxon>
        <taxon>Azospirillaceae</taxon>
        <taxon>Azospirillum</taxon>
    </lineage>
</organism>
<protein>
    <submittedName>
        <fullName evidence="8">Methyl-accepting chemotaxis protein</fullName>
    </submittedName>
</protein>
<dbReference type="GO" id="GO:0006935">
    <property type="term" value="P:chemotaxis"/>
    <property type="evidence" value="ECO:0007669"/>
    <property type="project" value="InterPro"/>
</dbReference>
<dbReference type="GO" id="GO:0007165">
    <property type="term" value="P:signal transduction"/>
    <property type="evidence" value="ECO:0007669"/>
    <property type="project" value="UniProtKB-KW"/>
</dbReference>
<evidence type="ECO:0000256" key="3">
    <source>
        <dbReference type="PROSITE-ProRule" id="PRU00284"/>
    </source>
</evidence>
<dbReference type="PANTHER" id="PTHR32089">
    <property type="entry name" value="METHYL-ACCEPTING CHEMOTAXIS PROTEIN MCPB"/>
    <property type="match status" value="1"/>
</dbReference>
<dbReference type="AlphaFoldDB" id="A0A560CQV6"/>
<proteinExistence type="inferred from homology"/>
<evidence type="ECO:0000313" key="8">
    <source>
        <dbReference type="EMBL" id="TWA87237.1"/>
    </source>
</evidence>
<evidence type="ECO:0000256" key="1">
    <source>
        <dbReference type="ARBA" id="ARBA00023224"/>
    </source>
</evidence>
<feature type="domain" description="HAMP" evidence="7">
    <location>
        <begin position="319"/>
        <end position="371"/>
    </location>
</feature>
<dbReference type="GO" id="GO:0016020">
    <property type="term" value="C:membrane"/>
    <property type="evidence" value="ECO:0007669"/>
    <property type="project" value="InterPro"/>
</dbReference>
<dbReference type="PROSITE" id="PS50111">
    <property type="entry name" value="CHEMOTAXIS_TRANSDUC_2"/>
    <property type="match status" value="1"/>
</dbReference>
<feature type="coiled-coil region" evidence="4">
    <location>
        <begin position="362"/>
        <end position="400"/>
    </location>
</feature>
<evidence type="ECO:0000259" key="7">
    <source>
        <dbReference type="PROSITE" id="PS50885"/>
    </source>
</evidence>
<accession>A0A560CQV6</accession>
<name>A0A560CQV6_AZOBR</name>
<keyword evidence="4" id="KW-0175">Coiled coil</keyword>
<feature type="transmembrane region" description="Helical" evidence="5">
    <location>
        <begin position="12"/>
        <end position="34"/>
    </location>
</feature>
<dbReference type="SMART" id="SM00304">
    <property type="entry name" value="HAMP"/>
    <property type="match status" value="1"/>
</dbReference>
<dbReference type="InterPro" id="IPR004090">
    <property type="entry name" value="Chemotax_Me-accpt_rcpt"/>
</dbReference>
<dbReference type="SUPFAM" id="SSF58104">
    <property type="entry name" value="Methyl-accepting chemotaxis protein (MCP) signaling domain"/>
    <property type="match status" value="1"/>
</dbReference>
<evidence type="ECO:0000256" key="2">
    <source>
        <dbReference type="ARBA" id="ARBA00029447"/>
    </source>
</evidence>
<dbReference type="SMART" id="SM00283">
    <property type="entry name" value="MA"/>
    <property type="match status" value="1"/>
</dbReference>
<feature type="domain" description="Methyl-accepting transducer" evidence="6">
    <location>
        <begin position="405"/>
        <end position="648"/>
    </location>
</feature>
<evidence type="ECO:0000313" key="9">
    <source>
        <dbReference type="Proteomes" id="UP000318529"/>
    </source>
</evidence>
<comment type="similarity">
    <text evidence="2">Belongs to the methyl-accepting chemotaxis (MCP) protein family.</text>
</comment>
<reference evidence="8 9" key="1">
    <citation type="submission" date="2019-06" db="EMBL/GenBank/DDBJ databases">
        <title>Genomic Encyclopedia of Type Strains, Phase IV (KMG-V): Genome sequencing to study the core and pangenomes of soil and plant-associated prokaryotes.</title>
        <authorList>
            <person name="Whitman W."/>
        </authorList>
    </citation>
    <scope>NUCLEOTIDE SEQUENCE [LARGE SCALE GENOMIC DNA]</scope>
    <source>
        <strain evidence="8 9">BR 11650</strain>
    </source>
</reference>
<dbReference type="RefSeq" id="WP_282189667.1">
    <property type="nucleotide sequence ID" value="NZ_WFKC01000127.1"/>
</dbReference>
<comment type="caution">
    <text evidence="8">The sequence shown here is derived from an EMBL/GenBank/DDBJ whole genome shotgun (WGS) entry which is preliminary data.</text>
</comment>
<dbReference type="InterPro" id="IPR004089">
    <property type="entry name" value="MCPsignal_dom"/>
</dbReference>
<keyword evidence="5" id="KW-0472">Membrane</keyword>
<feature type="transmembrane region" description="Helical" evidence="5">
    <location>
        <begin position="297"/>
        <end position="321"/>
    </location>
</feature>
<evidence type="ECO:0000256" key="5">
    <source>
        <dbReference type="SAM" id="Phobius"/>
    </source>
</evidence>
<dbReference type="Pfam" id="PF00015">
    <property type="entry name" value="MCPsignal"/>
    <property type="match status" value="1"/>
</dbReference>
<dbReference type="PRINTS" id="PR00260">
    <property type="entry name" value="CHEMTRNSDUCR"/>
</dbReference>
<keyword evidence="1 3" id="KW-0807">Transducer</keyword>
<dbReference type="InterPro" id="IPR003660">
    <property type="entry name" value="HAMP_dom"/>
</dbReference>
<dbReference type="PROSITE" id="PS50885">
    <property type="entry name" value="HAMP"/>
    <property type="match status" value="1"/>
</dbReference>
<evidence type="ECO:0000256" key="4">
    <source>
        <dbReference type="SAM" id="Coils"/>
    </source>
</evidence>
<dbReference type="PANTHER" id="PTHR32089:SF112">
    <property type="entry name" value="LYSOZYME-LIKE PROTEIN-RELATED"/>
    <property type="match status" value="1"/>
</dbReference>
<dbReference type="GO" id="GO:0004888">
    <property type="term" value="F:transmembrane signaling receptor activity"/>
    <property type="evidence" value="ECO:0007669"/>
    <property type="project" value="InterPro"/>
</dbReference>
<dbReference type="Proteomes" id="UP000318529">
    <property type="component" value="Unassembled WGS sequence"/>
</dbReference>
<sequence>MVAGANERAKRSTFQVVVVDCLIAGVVVAALAVFGGMTAMEATRIADGNAELAQQVAENQRIALEAERLAKLGEAVIASGDEATRAEALTSLDAHAARMSANAAPEIAQTVAKAVAASREAAAIGAKVEALDKKFGFNISRAESLSGDIARGLSAAMRATAQPTDEQALATLFSTIRDAKFLLTRLPSQLYPPAVGNDLRQFREHMAKAMELRRHLPSADEFESVADDIASFAALDEAFTQRTETLRLTTDANAHNQEVRTLVDGLVQGMNAASDAVTTRSQEGAAALTAVLDRLTLIALGAFVLIGLIGGLNMLLGYRFIMQPVRDASRALQALTRGEGAVPLRPSPLREIADIHGAVEAFREALDARQRAEETRRHQERRAEEERRALMAELADGLERTVQAVAGSLSVAASEVTGSARAVAGMASDTAQRTRAAADAAGTATSNVGAVASASEQLSASIDGIGQQIAQSRSVAEDAIAESRRADGLTKGLSDSAQKIGEVVAIITAIAQQTNLLALNASIEAARAGDAGKGFAVVATEVKALASQTASSTEEIATLVHGIQQSTMGVVDAIARIGSTIGVIGESVSGIAAAVEQQRQATSEITHNVRIVECMNTDVSSNIGDVSRVAVDTGRSADAMMGAADRLSELAGTLNGAVDDFLRQVRA</sequence>
<dbReference type="Gene3D" id="1.10.287.950">
    <property type="entry name" value="Methyl-accepting chemotaxis protein"/>
    <property type="match status" value="1"/>
</dbReference>
<gene>
    <name evidence="8" type="ORF">FBZ83_10199</name>
</gene>
<evidence type="ECO:0000259" key="6">
    <source>
        <dbReference type="PROSITE" id="PS50111"/>
    </source>
</evidence>
<keyword evidence="5" id="KW-0812">Transmembrane</keyword>
<dbReference type="EMBL" id="VITH01000001">
    <property type="protein sequence ID" value="TWA87237.1"/>
    <property type="molecule type" value="Genomic_DNA"/>
</dbReference>